<dbReference type="GO" id="GO:0004601">
    <property type="term" value="F:peroxidase activity"/>
    <property type="evidence" value="ECO:0007669"/>
    <property type="project" value="UniProtKB-KW"/>
</dbReference>
<proteinExistence type="inferred from homology"/>
<comment type="similarity">
    <text evidence="7">Belongs to the chloroperoxidase family.</text>
</comment>
<dbReference type="InterPro" id="IPR036851">
    <property type="entry name" value="Chloroperoxidase-like_sf"/>
</dbReference>
<dbReference type="InterPro" id="IPR000028">
    <property type="entry name" value="Chloroperoxidase"/>
</dbReference>
<organism evidence="10 11">
    <name type="scientific">Hyaloscypha bicolor E</name>
    <dbReference type="NCBI Taxonomy" id="1095630"/>
    <lineage>
        <taxon>Eukaryota</taxon>
        <taxon>Fungi</taxon>
        <taxon>Dikarya</taxon>
        <taxon>Ascomycota</taxon>
        <taxon>Pezizomycotina</taxon>
        <taxon>Leotiomycetes</taxon>
        <taxon>Helotiales</taxon>
        <taxon>Hyaloscyphaceae</taxon>
        <taxon>Hyaloscypha</taxon>
        <taxon>Hyaloscypha bicolor</taxon>
    </lineage>
</organism>
<keyword evidence="3" id="KW-0349">Heme</keyword>
<evidence type="ECO:0000256" key="8">
    <source>
        <dbReference type="SAM" id="MobiDB-lite"/>
    </source>
</evidence>
<dbReference type="Proteomes" id="UP000235371">
    <property type="component" value="Unassembled WGS sequence"/>
</dbReference>
<dbReference type="PANTHER" id="PTHR33577:SF16">
    <property type="entry name" value="HEME HALOPEROXIDASE FAMILY PROFILE DOMAIN-CONTAINING PROTEIN"/>
    <property type="match status" value="1"/>
</dbReference>
<keyword evidence="6" id="KW-0408">Iron</keyword>
<evidence type="ECO:0000313" key="11">
    <source>
        <dbReference type="Proteomes" id="UP000235371"/>
    </source>
</evidence>
<dbReference type="GO" id="GO:0046872">
    <property type="term" value="F:metal ion binding"/>
    <property type="evidence" value="ECO:0007669"/>
    <property type="project" value="UniProtKB-KW"/>
</dbReference>
<keyword evidence="4" id="KW-0479">Metal-binding</keyword>
<keyword evidence="5" id="KW-0560">Oxidoreductase</keyword>
<evidence type="ECO:0000256" key="6">
    <source>
        <dbReference type="ARBA" id="ARBA00023004"/>
    </source>
</evidence>
<accession>A0A2J6TR61</accession>
<dbReference type="SUPFAM" id="SSF47571">
    <property type="entry name" value="Cloroperoxidase"/>
    <property type="match status" value="1"/>
</dbReference>
<evidence type="ECO:0000256" key="1">
    <source>
        <dbReference type="ARBA" id="ARBA00001970"/>
    </source>
</evidence>
<keyword evidence="2" id="KW-0575">Peroxidase</keyword>
<dbReference type="PROSITE" id="PS51405">
    <property type="entry name" value="HEME_HALOPEROXIDASE"/>
    <property type="match status" value="1"/>
</dbReference>
<evidence type="ECO:0000256" key="7">
    <source>
        <dbReference type="ARBA" id="ARBA00025795"/>
    </source>
</evidence>
<dbReference type="OrthoDB" id="407298at2759"/>
<name>A0A2J6TR61_9HELO</name>
<dbReference type="GeneID" id="36592571"/>
<gene>
    <name evidence="10" type="ORF">K444DRAFT_640395</name>
</gene>
<evidence type="ECO:0000256" key="5">
    <source>
        <dbReference type="ARBA" id="ARBA00023002"/>
    </source>
</evidence>
<dbReference type="PANTHER" id="PTHR33577">
    <property type="entry name" value="STERIGMATOCYSTIN BIOSYNTHESIS PEROXIDASE STCC-RELATED"/>
    <property type="match status" value="1"/>
</dbReference>
<dbReference type="InParanoid" id="A0A2J6TR61"/>
<dbReference type="Pfam" id="PF01328">
    <property type="entry name" value="Peroxidase_2"/>
    <property type="match status" value="1"/>
</dbReference>
<dbReference type="RefSeq" id="XP_024742415.1">
    <property type="nucleotide sequence ID" value="XM_024884494.1"/>
</dbReference>
<evidence type="ECO:0000256" key="3">
    <source>
        <dbReference type="ARBA" id="ARBA00022617"/>
    </source>
</evidence>
<sequence length="353" mass="38794">MRAEILSFWLSSLSLVIEHSYSSRDSRISASQRLSHEFRGTHGRSTSKRLPFDPKTTPIKVTGEHSFIPPNFDAGDQRGPCPGLNALANHGYIGRNGVTSVIYGIGLDLGGVLAIMGTVFVGNPLDTPGPVESHNFIESDSSNTRNNLYVTRDCATLDLELFADWYNMASDPIGDFNMDLMAERANFRFQQTKATNPNFYHGPYTGLVAKNAGYIFAGRLFANHSKFTYNRGWESIPQKWYRTPVDYGLVQLDLDIVSWILEYPDLGRVNSFTGVNFEDLTGGILNAETLLEGNNFLCFVFEAAPLKFITDTLVSALTSLACPALTDSKIGGQGFEDAIKTMIPGARKSGGAF</sequence>
<dbReference type="Gene3D" id="1.10.489.10">
    <property type="entry name" value="Chloroperoxidase-like"/>
    <property type="match status" value="1"/>
</dbReference>
<evidence type="ECO:0000256" key="2">
    <source>
        <dbReference type="ARBA" id="ARBA00022559"/>
    </source>
</evidence>
<evidence type="ECO:0000313" key="10">
    <source>
        <dbReference type="EMBL" id="PMD65511.1"/>
    </source>
</evidence>
<dbReference type="AlphaFoldDB" id="A0A2J6TR61"/>
<dbReference type="EMBL" id="KZ613746">
    <property type="protein sequence ID" value="PMD65511.1"/>
    <property type="molecule type" value="Genomic_DNA"/>
</dbReference>
<feature type="region of interest" description="Disordered" evidence="8">
    <location>
        <begin position="33"/>
        <end position="54"/>
    </location>
</feature>
<keyword evidence="11" id="KW-1185">Reference proteome</keyword>
<evidence type="ECO:0000256" key="4">
    <source>
        <dbReference type="ARBA" id="ARBA00022723"/>
    </source>
</evidence>
<reference evidence="10 11" key="1">
    <citation type="submission" date="2016-04" db="EMBL/GenBank/DDBJ databases">
        <title>A degradative enzymes factory behind the ericoid mycorrhizal symbiosis.</title>
        <authorList>
            <consortium name="DOE Joint Genome Institute"/>
            <person name="Martino E."/>
            <person name="Morin E."/>
            <person name="Grelet G."/>
            <person name="Kuo A."/>
            <person name="Kohler A."/>
            <person name="Daghino S."/>
            <person name="Barry K."/>
            <person name="Choi C."/>
            <person name="Cichocki N."/>
            <person name="Clum A."/>
            <person name="Copeland A."/>
            <person name="Hainaut M."/>
            <person name="Haridas S."/>
            <person name="Labutti K."/>
            <person name="Lindquist E."/>
            <person name="Lipzen A."/>
            <person name="Khouja H.-R."/>
            <person name="Murat C."/>
            <person name="Ohm R."/>
            <person name="Olson A."/>
            <person name="Spatafora J."/>
            <person name="Veneault-Fourrey C."/>
            <person name="Henrissat B."/>
            <person name="Grigoriev I."/>
            <person name="Martin F."/>
            <person name="Perotto S."/>
        </authorList>
    </citation>
    <scope>NUCLEOTIDE SEQUENCE [LARGE SCALE GENOMIC DNA]</scope>
    <source>
        <strain evidence="10 11">E</strain>
    </source>
</reference>
<feature type="domain" description="Heme haloperoxidase family profile" evidence="9">
    <location>
        <begin position="63"/>
        <end position="258"/>
    </location>
</feature>
<evidence type="ECO:0000259" key="9">
    <source>
        <dbReference type="PROSITE" id="PS51405"/>
    </source>
</evidence>
<comment type="cofactor">
    <cofactor evidence="1">
        <name>heme b</name>
        <dbReference type="ChEBI" id="CHEBI:60344"/>
    </cofactor>
</comment>
<protein>
    <recommendedName>
        <fullName evidence="9">Heme haloperoxidase family profile domain-containing protein</fullName>
    </recommendedName>
</protein>